<feature type="compositionally biased region" description="Low complexity" evidence="1">
    <location>
        <begin position="1"/>
        <end position="12"/>
    </location>
</feature>
<feature type="region of interest" description="Disordered" evidence="1">
    <location>
        <begin position="1"/>
        <end position="58"/>
    </location>
</feature>
<proteinExistence type="predicted"/>
<organism evidence="2 3">
    <name type="scientific">Trifolium medium</name>
    <dbReference type="NCBI Taxonomy" id="97028"/>
    <lineage>
        <taxon>Eukaryota</taxon>
        <taxon>Viridiplantae</taxon>
        <taxon>Streptophyta</taxon>
        <taxon>Embryophyta</taxon>
        <taxon>Tracheophyta</taxon>
        <taxon>Spermatophyta</taxon>
        <taxon>Magnoliopsida</taxon>
        <taxon>eudicotyledons</taxon>
        <taxon>Gunneridae</taxon>
        <taxon>Pentapetalae</taxon>
        <taxon>rosids</taxon>
        <taxon>fabids</taxon>
        <taxon>Fabales</taxon>
        <taxon>Fabaceae</taxon>
        <taxon>Papilionoideae</taxon>
        <taxon>50 kb inversion clade</taxon>
        <taxon>NPAAA clade</taxon>
        <taxon>Hologalegina</taxon>
        <taxon>IRL clade</taxon>
        <taxon>Trifolieae</taxon>
        <taxon>Trifolium</taxon>
    </lineage>
</organism>
<feature type="compositionally biased region" description="Polar residues" evidence="1">
    <location>
        <begin position="37"/>
        <end position="55"/>
    </location>
</feature>
<evidence type="ECO:0000313" key="3">
    <source>
        <dbReference type="Proteomes" id="UP000265520"/>
    </source>
</evidence>
<keyword evidence="3" id="KW-1185">Reference proteome</keyword>
<evidence type="ECO:0000313" key="2">
    <source>
        <dbReference type="EMBL" id="MCI02492.1"/>
    </source>
</evidence>
<accession>A0A392NSU8</accession>
<protein>
    <submittedName>
        <fullName evidence="2">Uncharacterized protein</fullName>
    </submittedName>
</protein>
<reference evidence="2 3" key="1">
    <citation type="journal article" date="2018" name="Front. Plant Sci.">
        <title>Red Clover (Trifolium pratense) and Zigzag Clover (T. medium) - A Picture of Genomic Similarities and Differences.</title>
        <authorList>
            <person name="Dluhosova J."/>
            <person name="Istvanek J."/>
            <person name="Nedelnik J."/>
            <person name="Repkova J."/>
        </authorList>
    </citation>
    <scope>NUCLEOTIDE SEQUENCE [LARGE SCALE GENOMIC DNA]</scope>
    <source>
        <strain evidence="3">cv. 10/8</strain>
        <tissue evidence="2">Leaf</tissue>
    </source>
</reference>
<dbReference type="AlphaFoldDB" id="A0A392NSU8"/>
<dbReference type="Proteomes" id="UP000265520">
    <property type="component" value="Unassembled WGS sequence"/>
</dbReference>
<evidence type="ECO:0000256" key="1">
    <source>
        <dbReference type="SAM" id="MobiDB-lite"/>
    </source>
</evidence>
<comment type="caution">
    <text evidence="2">The sequence shown here is derived from an EMBL/GenBank/DDBJ whole genome shotgun (WGS) entry which is preliminary data.</text>
</comment>
<name>A0A392NSU8_9FABA</name>
<dbReference type="EMBL" id="LXQA010049271">
    <property type="protein sequence ID" value="MCI02492.1"/>
    <property type="molecule type" value="Genomic_DNA"/>
</dbReference>
<sequence>MSQSHVTSSSSSPLHDNIPNSNQPQEEPWTQIPYAPQNATQAPWTQIPHPQQGYSSLPFWSPQPFGANYIPPIFPTFNGNG</sequence>